<dbReference type="AlphaFoldDB" id="A0A1L0C4B9"/>
<dbReference type="Proteomes" id="UP000182259">
    <property type="component" value="Chromosome VI"/>
</dbReference>
<dbReference type="Gene3D" id="3.80.10.10">
    <property type="entry name" value="Ribonuclease Inhibitor"/>
    <property type="match status" value="1"/>
</dbReference>
<dbReference type="InterPro" id="IPR001611">
    <property type="entry name" value="Leu-rich_rpt"/>
</dbReference>
<dbReference type="PANTHER" id="PTHR32134">
    <property type="entry name" value="FNIP REPEAT-CONTAINING PROTEIN"/>
    <property type="match status" value="1"/>
</dbReference>
<dbReference type="EMBL" id="LT635769">
    <property type="protein sequence ID" value="SGZ58423.1"/>
    <property type="molecule type" value="Genomic_DNA"/>
</dbReference>
<dbReference type="InterPro" id="IPR032675">
    <property type="entry name" value="LRR_dom_sf"/>
</dbReference>
<dbReference type="PANTHER" id="PTHR32134:SF92">
    <property type="entry name" value="FNIP REPEAT-CONTAINING PROTEIN"/>
    <property type="match status" value="1"/>
</dbReference>
<organism evidence="1 2">
    <name type="scientific">Sungouiella intermedia</name>
    <dbReference type="NCBI Taxonomy" id="45354"/>
    <lineage>
        <taxon>Eukaryota</taxon>
        <taxon>Fungi</taxon>
        <taxon>Dikarya</taxon>
        <taxon>Ascomycota</taxon>
        <taxon>Saccharomycotina</taxon>
        <taxon>Pichiomycetes</taxon>
        <taxon>Metschnikowiaceae</taxon>
        <taxon>Sungouiella</taxon>
    </lineage>
</organism>
<dbReference type="PROSITE" id="PS51450">
    <property type="entry name" value="LRR"/>
    <property type="match status" value="1"/>
</dbReference>
<accession>A0A1L0C4B9</accession>
<reference evidence="1 2" key="1">
    <citation type="submission" date="2016-10" db="EMBL/GenBank/DDBJ databases">
        <authorList>
            <person name="de Groot N.N."/>
        </authorList>
    </citation>
    <scope>NUCLEOTIDE SEQUENCE [LARGE SCALE GENOMIC DNA]</scope>
    <source>
        <strain evidence="1 2">PYCC 4715</strain>
    </source>
</reference>
<name>A0A1L0C4B9_9ASCO</name>
<dbReference type="InterPro" id="IPR051251">
    <property type="entry name" value="STK_FNIP-Repeat"/>
</dbReference>
<evidence type="ECO:0000313" key="1">
    <source>
        <dbReference type="EMBL" id="SGZ58423.1"/>
    </source>
</evidence>
<gene>
    <name evidence="1" type="ORF">SAMEA4029009_CIC11G00000000611</name>
</gene>
<proteinExistence type="predicted"/>
<evidence type="ECO:0000313" key="2">
    <source>
        <dbReference type="Proteomes" id="UP000182259"/>
    </source>
</evidence>
<protein>
    <submittedName>
        <fullName evidence="1">CIC11C00000000611</fullName>
    </submittedName>
</protein>
<dbReference type="SUPFAM" id="SSF52075">
    <property type="entry name" value="Outer arm dynein light chain 1"/>
    <property type="match status" value="1"/>
</dbReference>
<sequence length="419" mass="47546">MPQNFLEVFPIEVIDIVLMFLSKRTLATLYDGLSEESVLKPLVLSRMYKHMKVDNLEQLIEAASLDARVGTMHLEYRDEYLSFFQDNPTFTSCISDIKLTLPGPCDYTVFNKIPLKNVSHVELKGVKSFDPSCAPRNLKLINLFFDLHPIPMKMEGWPPSLSSLVIQGHNNLTLIELPKGLKELTCSYLQGLWNQFPSGLEKLELILIPFQNQRFPNSIKELLINCRPVDVGKLLGRLPSKLKKLSLTTTLYGMISAFECPDSVEILEIKHCIIENLGGFKLPKSLVKLILTDNKLLNLQDVKYPESLQVLNLNSNGLKTLHNVDLPKQLRELYVADNYYTSLEGITFPELEILDITTNSVVEIKSMKNAILPPTLKVLKAGGHCIGDYEQTTFPKGLKSPSMEIRKRYLSQMSWRAFC</sequence>